<keyword evidence="7" id="KW-0050">Antiport</keyword>
<feature type="transmembrane region" description="Helical" evidence="7">
    <location>
        <begin position="336"/>
        <end position="358"/>
    </location>
</feature>
<comment type="subcellular location">
    <subcellularLocation>
        <location evidence="1">Cell inner membrane</location>
        <topology evidence="1">Multi-pass membrane protein</topology>
    </subcellularLocation>
    <subcellularLocation>
        <location evidence="7">Cell membrane</location>
        <topology evidence="7">Multi-pass membrane protein</topology>
    </subcellularLocation>
</comment>
<dbReference type="InterPro" id="IPR004670">
    <property type="entry name" value="NhaA"/>
</dbReference>
<evidence type="ECO:0000256" key="1">
    <source>
        <dbReference type="ARBA" id="ARBA00004429"/>
    </source>
</evidence>
<keyword evidence="4 7" id="KW-0812">Transmembrane</keyword>
<evidence type="ECO:0000313" key="10">
    <source>
        <dbReference type="Proteomes" id="UP000077462"/>
    </source>
</evidence>
<dbReference type="AlphaFoldDB" id="A0A9N7BIN4"/>
<evidence type="ECO:0000256" key="2">
    <source>
        <dbReference type="ARBA" id="ARBA00008041"/>
    </source>
</evidence>
<dbReference type="EMBL" id="CP010969">
    <property type="protein sequence ID" value="AJQ52315.1"/>
    <property type="molecule type" value="Genomic_DNA"/>
</dbReference>
<dbReference type="NCBIfam" id="TIGR00773">
    <property type="entry name" value="NhaA"/>
    <property type="match status" value="1"/>
</dbReference>
<feature type="transmembrane region" description="Helical" evidence="7">
    <location>
        <begin position="97"/>
        <end position="117"/>
    </location>
</feature>
<dbReference type="RefSeq" id="WP_064464588.1">
    <property type="nucleotide sequence ID" value="NZ_CP010969.1"/>
</dbReference>
<dbReference type="PANTHER" id="PTHR30341:SF0">
    <property type="entry name" value="NA(+)_H(+) ANTIPORTER NHAA"/>
    <property type="match status" value="1"/>
</dbReference>
<sequence length="393" mass="43722">MSINNQLRELIKSGTFAGILLIIAFTLAIIVSNNIFLTKYYSSFIYSKFSLTIGNVSLHTTFIELVNDGLMTFFFLLIGLEMKFHLVEGEHKNKKKLILPAAAALGGVVVPVLIYMFFNYDKPGLIKGWAIPIATDTAFVLGILSFFSRHISLELRAFIIGFSLIDDAFALIILALFYTKTINTPALLISSVIIFILFILNYRQVKQLFYYIIVGLLLWISMVESGIHGTLCGAIIALFIPVNIKGEFNTSFKKLENLTRPFVNYFILPLFVFMNSGILLEYFAFKGTCSNSILALIYGIIFGLFVGKQLGIMLFLYPFVKFKLCNLPSDTSWLKFYSIAILGGIGFTLSLFIGSITFESSCPSNSMRAAVIIGSLISALFGVAVLKYCTGKE</sequence>
<reference evidence="9" key="2">
    <citation type="submission" date="2022-05" db="EMBL/GenBank/DDBJ databases">
        <title>Tracking Rickettsia raoultii infection dynamics in vivo by bioorthogonal metabolic labeling.</title>
        <authorList>
            <person name="Zhu D.-Y."/>
            <person name="Jia N."/>
            <person name="Li C."/>
            <person name="Zhang M.-Z."/>
            <person name="Liu H.-B."/>
            <person name="Cao W.-C."/>
        </authorList>
    </citation>
    <scope>NUCLEOTIDE SEQUENCE</scope>
    <source>
        <strain evidence="9">BIME</strain>
    </source>
</reference>
<keyword evidence="11" id="KW-1185">Reference proteome</keyword>
<evidence type="ECO:0000256" key="7">
    <source>
        <dbReference type="HAMAP-Rule" id="MF_01844"/>
    </source>
</evidence>
<feature type="transmembrane region" description="Helical" evidence="7">
    <location>
        <begin position="184"/>
        <end position="202"/>
    </location>
</feature>
<reference evidence="8 10" key="1">
    <citation type="journal article" date="2016" name="Genome Announc.">
        <title>Genome Sequence of the Tick-Borne Pathogen Rickettsia raoultii.</title>
        <authorList>
            <person name="El Karkouri K."/>
            <person name="Mediannikov O."/>
            <person name="Robert C."/>
            <person name="Raoult D."/>
            <person name="Fournier P.E."/>
        </authorList>
    </citation>
    <scope>NUCLEOTIDE SEQUENCE [LARGE SCALE GENOMIC DNA]</scope>
    <source>
        <strain evidence="8 10">Khabarovsk</strain>
    </source>
</reference>
<dbReference type="Pfam" id="PF06965">
    <property type="entry name" value="Na_H_antiport_1"/>
    <property type="match status" value="1"/>
</dbReference>
<dbReference type="Proteomes" id="UP001056268">
    <property type="component" value="Chromosome"/>
</dbReference>
<dbReference type="PANTHER" id="PTHR30341">
    <property type="entry name" value="SODIUM ION/PROTON ANTIPORTER NHAA-RELATED"/>
    <property type="match status" value="1"/>
</dbReference>
<organism evidence="8 10">
    <name type="scientific">Rickettsia conorii subsp. raoultii</name>
    <dbReference type="NCBI Taxonomy" id="369822"/>
    <lineage>
        <taxon>Bacteria</taxon>
        <taxon>Pseudomonadati</taxon>
        <taxon>Pseudomonadota</taxon>
        <taxon>Alphaproteobacteria</taxon>
        <taxon>Rickettsiales</taxon>
        <taxon>Rickettsiaceae</taxon>
        <taxon>Rickettsieae</taxon>
        <taxon>Rickettsia</taxon>
        <taxon>spotted fever group</taxon>
    </lineage>
</organism>
<keyword evidence="7" id="KW-0739">Sodium transport</keyword>
<dbReference type="Gene3D" id="1.20.1530.10">
    <property type="entry name" value="Na+/H+ antiporter like domain"/>
    <property type="match status" value="1"/>
</dbReference>
<evidence type="ECO:0000313" key="11">
    <source>
        <dbReference type="Proteomes" id="UP001056268"/>
    </source>
</evidence>
<keyword evidence="5 7" id="KW-1133">Transmembrane helix</keyword>
<accession>A0A9N7BIN4</accession>
<keyword evidence="6 7" id="KW-0472">Membrane</keyword>
<feature type="transmembrane region" description="Helical" evidence="7">
    <location>
        <begin position="295"/>
        <end position="316"/>
    </location>
</feature>
<protein>
    <recommendedName>
        <fullName evidence="7">Na(+)/H(+) antiporter NhaA</fullName>
    </recommendedName>
    <alternativeName>
        <fullName evidence="7">Sodium/proton antiporter NhaA</fullName>
    </alternativeName>
</protein>
<evidence type="ECO:0000256" key="4">
    <source>
        <dbReference type="ARBA" id="ARBA00022692"/>
    </source>
</evidence>
<keyword evidence="7" id="KW-0915">Sodium</keyword>
<keyword evidence="7" id="KW-0406">Ion transport</keyword>
<feature type="transmembrane region" description="Helical" evidence="7">
    <location>
        <begin position="209"/>
        <end position="242"/>
    </location>
</feature>
<comment type="function">
    <text evidence="7">Na(+)/H(+) antiporter that extrudes sodium in exchange for external protons.</text>
</comment>
<gene>
    <name evidence="7 9" type="primary">nhaA</name>
    <name evidence="9" type="ORF">NBT09_03130</name>
    <name evidence="8" type="ORF">UQ52_07210</name>
</gene>
<comment type="similarity">
    <text evidence="2 7">Belongs to the NhaA Na(+)/H(+) (TC 2.A.33) antiporter family.</text>
</comment>
<evidence type="ECO:0000256" key="3">
    <source>
        <dbReference type="ARBA" id="ARBA00022475"/>
    </source>
</evidence>
<evidence type="ECO:0000313" key="8">
    <source>
        <dbReference type="EMBL" id="AJQ52315.1"/>
    </source>
</evidence>
<feature type="transmembrane region" description="Helical" evidence="7">
    <location>
        <begin position="370"/>
        <end position="388"/>
    </location>
</feature>
<feature type="transmembrane region" description="Helical" evidence="7">
    <location>
        <begin position="159"/>
        <end position="178"/>
    </location>
</feature>
<keyword evidence="3 7" id="KW-1003">Cell membrane</keyword>
<dbReference type="EMBL" id="CP098324">
    <property type="protein sequence ID" value="URW78324.1"/>
    <property type="molecule type" value="Genomic_DNA"/>
</dbReference>
<evidence type="ECO:0000256" key="6">
    <source>
        <dbReference type="ARBA" id="ARBA00023136"/>
    </source>
</evidence>
<keyword evidence="7" id="KW-0813">Transport</keyword>
<evidence type="ECO:0000313" key="9">
    <source>
        <dbReference type="EMBL" id="URW78324.1"/>
    </source>
</evidence>
<dbReference type="GO" id="GO:0006885">
    <property type="term" value="P:regulation of pH"/>
    <property type="evidence" value="ECO:0007669"/>
    <property type="project" value="UniProtKB-UniRule"/>
</dbReference>
<dbReference type="GO" id="GO:0005886">
    <property type="term" value="C:plasma membrane"/>
    <property type="evidence" value="ECO:0007669"/>
    <property type="project" value="UniProtKB-SubCell"/>
</dbReference>
<name>A0A9N7BIN4_RICCR</name>
<feature type="transmembrane region" description="Helical" evidence="7">
    <location>
        <begin position="16"/>
        <end position="36"/>
    </location>
</feature>
<dbReference type="HAMAP" id="MF_01844">
    <property type="entry name" value="NhaA"/>
    <property type="match status" value="1"/>
</dbReference>
<dbReference type="InterPro" id="IPR023171">
    <property type="entry name" value="Na/H_antiporter_dom_sf"/>
</dbReference>
<evidence type="ECO:0000256" key="5">
    <source>
        <dbReference type="ARBA" id="ARBA00022989"/>
    </source>
</evidence>
<dbReference type="Proteomes" id="UP000077462">
    <property type="component" value="Chromosome"/>
</dbReference>
<comment type="catalytic activity">
    <reaction evidence="7">
        <text>Na(+)(in) + 2 H(+)(out) = Na(+)(out) + 2 H(+)(in)</text>
        <dbReference type="Rhea" id="RHEA:29251"/>
        <dbReference type="ChEBI" id="CHEBI:15378"/>
        <dbReference type="ChEBI" id="CHEBI:29101"/>
    </reaction>
</comment>
<dbReference type="GO" id="GO:0015385">
    <property type="term" value="F:sodium:proton antiporter activity"/>
    <property type="evidence" value="ECO:0007669"/>
    <property type="project" value="UniProtKB-UniRule"/>
</dbReference>
<feature type="transmembrane region" description="Helical" evidence="7">
    <location>
        <begin position="129"/>
        <end position="147"/>
    </location>
</feature>
<proteinExistence type="inferred from homology"/>
<feature type="transmembrane region" description="Helical" evidence="7">
    <location>
        <begin position="56"/>
        <end position="77"/>
    </location>
</feature>
<feature type="transmembrane region" description="Helical" evidence="7">
    <location>
        <begin position="262"/>
        <end position="283"/>
    </location>
</feature>